<organism evidence="1 2">
    <name type="scientific">Terasakiella brassicae</name>
    <dbReference type="NCBI Taxonomy" id="1634917"/>
    <lineage>
        <taxon>Bacteria</taxon>
        <taxon>Pseudomonadati</taxon>
        <taxon>Pseudomonadota</taxon>
        <taxon>Alphaproteobacteria</taxon>
        <taxon>Rhodospirillales</taxon>
        <taxon>Terasakiellaceae</taxon>
        <taxon>Terasakiella</taxon>
    </lineage>
</organism>
<accession>A0A917FC86</accession>
<name>A0A917FC86_9PROT</name>
<dbReference type="EMBL" id="BMHV01000011">
    <property type="protein sequence ID" value="GGF64171.1"/>
    <property type="molecule type" value="Genomic_DNA"/>
</dbReference>
<dbReference type="CDD" id="cd02042">
    <property type="entry name" value="ParAB_family"/>
    <property type="match status" value="1"/>
</dbReference>
<reference evidence="1" key="2">
    <citation type="submission" date="2020-09" db="EMBL/GenBank/DDBJ databases">
        <authorList>
            <person name="Sun Q."/>
            <person name="Zhou Y."/>
        </authorList>
    </citation>
    <scope>NUCLEOTIDE SEQUENCE</scope>
    <source>
        <strain evidence="1">CGMCC 1.15254</strain>
    </source>
</reference>
<dbReference type="SUPFAM" id="SSF52540">
    <property type="entry name" value="P-loop containing nucleoside triphosphate hydrolases"/>
    <property type="match status" value="1"/>
</dbReference>
<dbReference type="AlphaFoldDB" id="A0A917FC86"/>
<proteinExistence type="predicted"/>
<reference evidence="1" key="1">
    <citation type="journal article" date="2014" name="Int. J. Syst. Evol. Microbiol.">
        <title>Complete genome sequence of Corynebacterium casei LMG S-19264T (=DSM 44701T), isolated from a smear-ripened cheese.</title>
        <authorList>
            <consortium name="US DOE Joint Genome Institute (JGI-PGF)"/>
            <person name="Walter F."/>
            <person name="Albersmeier A."/>
            <person name="Kalinowski J."/>
            <person name="Ruckert C."/>
        </authorList>
    </citation>
    <scope>NUCLEOTIDE SEQUENCE</scope>
    <source>
        <strain evidence="1">CGMCC 1.15254</strain>
    </source>
</reference>
<protein>
    <submittedName>
        <fullName evidence="1">ATPase</fullName>
    </submittedName>
</protein>
<evidence type="ECO:0000313" key="2">
    <source>
        <dbReference type="Proteomes" id="UP000632498"/>
    </source>
</evidence>
<keyword evidence="2" id="KW-1185">Reference proteome</keyword>
<dbReference type="InterPro" id="IPR027417">
    <property type="entry name" value="P-loop_NTPase"/>
</dbReference>
<comment type="caution">
    <text evidence="1">The sequence shown here is derived from an EMBL/GenBank/DDBJ whole genome shotgun (WGS) entry which is preliminary data.</text>
</comment>
<dbReference type="PANTHER" id="PTHR13696:SF96">
    <property type="entry name" value="COBQ_COBB_MIND_PARA NUCLEOTIDE BINDING DOMAIN-CONTAINING PROTEIN"/>
    <property type="match status" value="1"/>
</dbReference>
<sequence>MTAHVIVFGNEKGGSGKSTVAMHVIAALLDHGLQVGSIDLDLRQGTLSRYVENRTKAQRLLKAPDHVRIVEDNGHFEDAFQRLSEAEDVIVIDTPGHDSPLGRLAHSFADTLVTPLNDSFIDLDVLARVNGESLQIERPSHYAETVWKQRQLKMHKNPGAVVDWIVLRNRLSHLDARNKRDMEGLLDALSKRIGCRVVSGFGERVIYRELFLKGLTMMDMKGDELSMSHVAARQEVRNLVEAMNLPCLKG</sequence>
<dbReference type="PANTHER" id="PTHR13696">
    <property type="entry name" value="P-LOOP CONTAINING NUCLEOSIDE TRIPHOSPHATE HYDROLASE"/>
    <property type="match status" value="1"/>
</dbReference>
<gene>
    <name evidence="1" type="ORF">GCM10011332_17760</name>
</gene>
<dbReference type="InterPro" id="IPR015223">
    <property type="entry name" value="MipZ"/>
</dbReference>
<dbReference type="Proteomes" id="UP000632498">
    <property type="component" value="Unassembled WGS sequence"/>
</dbReference>
<dbReference type="Pfam" id="PF09140">
    <property type="entry name" value="MipZ"/>
    <property type="match status" value="1"/>
</dbReference>
<dbReference type="InterPro" id="IPR050678">
    <property type="entry name" value="DNA_Partitioning_ATPase"/>
</dbReference>
<dbReference type="RefSeq" id="WP_188663990.1">
    <property type="nucleotide sequence ID" value="NZ_BMHV01000011.1"/>
</dbReference>
<evidence type="ECO:0000313" key="1">
    <source>
        <dbReference type="EMBL" id="GGF64171.1"/>
    </source>
</evidence>
<dbReference type="Gene3D" id="3.40.50.300">
    <property type="entry name" value="P-loop containing nucleotide triphosphate hydrolases"/>
    <property type="match status" value="1"/>
</dbReference>